<dbReference type="Pfam" id="PF13188">
    <property type="entry name" value="PAS_8"/>
    <property type="match status" value="1"/>
</dbReference>
<keyword evidence="3" id="KW-0597">Phosphoprotein</keyword>
<gene>
    <name evidence="7" type="ORF">SAMN05216210_2024</name>
</gene>
<dbReference type="PANTHER" id="PTHR43065">
    <property type="entry name" value="SENSOR HISTIDINE KINASE"/>
    <property type="match status" value="1"/>
</dbReference>
<dbReference type="GO" id="GO:0000155">
    <property type="term" value="F:phosphorelay sensor kinase activity"/>
    <property type="evidence" value="ECO:0007669"/>
    <property type="project" value="InterPro"/>
</dbReference>
<name>A0A1H2G404_9GAMM</name>
<dbReference type="RefSeq" id="WP_092389762.1">
    <property type="nucleotide sequence ID" value="NZ_LT629787.1"/>
</dbReference>
<dbReference type="InterPro" id="IPR036890">
    <property type="entry name" value="HATPase_C_sf"/>
</dbReference>
<dbReference type="Gene3D" id="3.30.565.10">
    <property type="entry name" value="Histidine kinase-like ATPase, C-terminal domain"/>
    <property type="match status" value="1"/>
</dbReference>
<accession>A0A1H2G404</accession>
<dbReference type="Pfam" id="PF00512">
    <property type="entry name" value="HisKA"/>
    <property type="match status" value="1"/>
</dbReference>
<evidence type="ECO:0000256" key="3">
    <source>
        <dbReference type="ARBA" id="ARBA00022553"/>
    </source>
</evidence>
<dbReference type="Gene3D" id="3.30.450.20">
    <property type="entry name" value="PAS domain"/>
    <property type="match status" value="1"/>
</dbReference>
<dbReference type="STRING" id="1434072.SAMN05216210_2024"/>
<evidence type="ECO:0000256" key="1">
    <source>
        <dbReference type="ARBA" id="ARBA00000085"/>
    </source>
</evidence>
<feature type="domain" description="Histidine kinase" evidence="5">
    <location>
        <begin position="190"/>
        <end position="398"/>
    </location>
</feature>
<evidence type="ECO:0000313" key="8">
    <source>
        <dbReference type="Proteomes" id="UP000243924"/>
    </source>
</evidence>
<feature type="region of interest" description="Disordered" evidence="4">
    <location>
        <begin position="1"/>
        <end position="20"/>
    </location>
</feature>
<proteinExistence type="predicted"/>
<dbReference type="PRINTS" id="PR00344">
    <property type="entry name" value="BCTRLSENSOR"/>
</dbReference>
<dbReference type="OrthoDB" id="9776727at2"/>
<dbReference type="InterPro" id="IPR003594">
    <property type="entry name" value="HATPase_dom"/>
</dbReference>
<dbReference type="InterPro" id="IPR005467">
    <property type="entry name" value="His_kinase_dom"/>
</dbReference>
<reference evidence="8" key="1">
    <citation type="submission" date="2016-10" db="EMBL/GenBank/DDBJ databases">
        <authorList>
            <person name="Varghese N."/>
            <person name="Submissions S."/>
        </authorList>
    </citation>
    <scope>NUCLEOTIDE SEQUENCE [LARGE SCALE GENOMIC DNA]</scope>
    <source>
        <strain evidence="8">CECT 8338</strain>
    </source>
</reference>
<keyword evidence="7" id="KW-0418">Kinase</keyword>
<dbReference type="InterPro" id="IPR036097">
    <property type="entry name" value="HisK_dim/P_sf"/>
</dbReference>
<feature type="domain" description="PAS" evidence="6">
    <location>
        <begin position="75"/>
        <end position="131"/>
    </location>
</feature>
<dbReference type="InterPro" id="IPR000014">
    <property type="entry name" value="PAS"/>
</dbReference>
<dbReference type="PROSITE" id="PS50109">
    <property type="entry name" value="HIS_KIN"/>
    <property type="match status" value="1"/>
</dbReference>
<comment type="catalytic activity">
    <reaction evidence="1">
        <text>ATP + protein L-histidine = ADP + protein N-phospho-L-histidine.</text>
        <dbReference type="EC" id="2.7.13.3"/>
    </reaction>
</comment>
<dbReference type="InterPro" id="IPR003661">
    <property type="entry name" value="HisK_dim/P_dom"/>
</dbReference>
<dbReference type="EMBL" id="LT629787">
    <property type="protein sequence ID" value="SDU14323.1"/>
    <property type="molecule type" value="Genomic_DNA"/>
</dbReference>
<evidence type="ECO:0000256" key="4">
    <source>
        <dbReference type="SAM" id="MobiDB-lite"/>
    </source>
</evidence>
<dbReference type="SMART" id="SM00091">
    <property type="entry name" value="PAS"/>
    <property type="match status" value="1"/>
</dbReference>
<dbReference type="PROSITE" id="PS50112">
    <property type="entry name" value="PAS"/>
    <property type="match status" value="1"/>
</dbReference>
<dbReference type="InterPro" id="IPR004358">
    <property type="entry name" value="Sig_transdc_His_kin-like_C"/>
</dbReference>
<evidence type="ECO:0000256" key="2">
    <source>
        <dbReference type="ARBA" id="ARBA00012438"/>
    </source>
</evidence>
<evidence type="ECO:0000313" key="7">
    <source>
        <dbReference type="EMBL" id="SDU14323.1"/>
    </source>
</evidence>
<dbReference type="PANTHER" id="PTHR43065:SF29">
    <property type="entry name" value="SENSOR PROTEIN KINASE FLES"/>
    <property type="match status" value="1"/>
</dbReference>
<dbReference type="Pfam" id="PF02518">
    <property type="entry name" value="HATPase_c"/>
    <property type="match status" value="1"/>
</dbReference>
<dbReference type="SUPFAM" id="SSF55874">
    <property type="entry name" value="ATPase domain of HSP90 chaperone/DNA topoisomerase II/histidine kinase"/>
    <property type="match status" value="1"/>
</dbReference>
<dbReference type="SUPFAM" id="SSF47384">
    <property type="entry name" value="Homodimeric domain of signal transducing histidine kinase"/>
    <property type="match status" value="1"/>
</dbReference>
<dbReference type="InterPro" id="IPR035965">
    <property type="entry name" value="PAS-like_dom_sf"/>
</dbReference>
<dbReference type="Gene3D" id="1.10.287.130">
    <property type="match status" value="1"/>
</dbReference>
<dbReference type="CDD" id="cd00130">
    <property type="entry name" value="PAS"/>
    <property type="match status" value="1"/>
</dbReference>
<dbReference type="Proteomes" id="UP000243924">
    <property type="component" value="Chromosome I"/>
</dbReference>
<dbReference type="AlphaFoldDB" id="A0A1H2G404"/>
<evidence type="ECO:0000259" key="5">
    <source>
        <dbReference type="PROSITE" id="PS50109"/>
    </source>
</evidence>
<evidence type="ECO:0000259" key="6">
    <source>
        <dbReference type="PROSITE" id="PS50112"/>
    </source>
</evidence>
<dbReference type="CDD" id="cd00075">
    <property type="entry name" value="HATPase"/>
    <property type="match status" value="1"/>
</dbReference>
<sequence>MAAKQRRLSQQPHLPADDLPAEQLELERAQALLGRVTERLGASEALLERQLGTLRAQLAEAHAQRAEEAAENGRLAARLQNLLDLLPGGVVVLDGQGRVHEANPAACELLGEPLEGQLWRDIINERFAPRDDDYHEVSLRSGRRVSLATRSLRGEPGQLILLTDLTETRELQAELARHERLSALGRMVASLAHQIRTPLSTALLYASHLTDPGLAIAHRQRFADRLKGRLQSIEHQVRDMLLFARGDLPLPDQLTPADLLAALQQQAEPVLDQASASCRWVDLCPAGSVLRCNQATLLGAIQNLLDNAMQAVGPGAHLKVALRELEGQLSLTVVDTGPGLSNEQLQGLGEPFQSHRANGTGLGLAVVKSVTRAHGGSFFLRSKPGRGTCVELLLPLQHTGQQREAS</sequence>
<dbReference type="SMART" id="SM00387">
    <property type="entry name" value="HATPase_c"/>
    <property type="match status" value="1"/>
</dbReference>
<organism evidence="7 8">
    <name type="scientific">Halopseudomonas salegens</name>
    <dbReference type="NCBI Taxonomy" id="1434072"/>
    <lineage>
        <taxon>Bacteria</taxon>
        <taxon>Pseudomonadati</taxon>
        <taxon>Pseudomonadota</taxon>
        <taxon>Gammaproteobacteria</taxon>
        <taxon>Pseudomonadales</taxon>
        <taxon>Pseudomonadaceae</taxon>
        <taxon>Halopseudomonas</taxon>
    </lineage>
</organism>
<dbReference type="EC" id="2.7.13.3" evidence="2"/>
<dbReference type="SUPFAM" id="SSF55785">
    <property type="entry name" value="PYP-like sensor domain (PAS domain)"/>
    <property type="match status" value="1"/>
</dbReference>
<protein>
    <recommendedName>
        <fullName evidence="2">histidine kinase</fullName>
        <ecNumber evidence="2">2.7.13.3</ecNumber>
    </recommendedName>
</protein>
<keyword evidence="7" id="KW-0808">Transferase</keyword>
<dbReference type="CDD" id="cd00082">
    <property type="entry name" value="HisKA"/>
    <property type="match status" value="1"/>
</dbReference>
<dbReference type="SMART" id="SM00388">
    <property type="entry name" value="HisKA"/>
    <property type="match status" value="1"/>
</dbReference>
<keyword evidence="8" id="KW-1185">Reference proteome</keyword>